<keyword evidence="5 9" id="KW-0963">Cytoplasm</keyword>
<sequence length="258" mass="28345">MQSSGSQGGKISQEDATLLIIPAIDLKEGRCVRLWQGRRDKETVYAEDPVKVANLWISKGAKRLHIVDLDGAFSGIPKHLKVAEDIKKLFSISIQYGGGIRTPEILSEIMEKGIDFAIIGTKALSKDFVRYAVDRFGKRVIVSLDCKNDKLALKGWEKETSVDIHDLAEGLIETGVKTIILTDVTRDGTLRGVNIGFIQEFIKNIDCDLIIAGGICSIEDIKKIKLLGNKKIKGVIIGKALYTGTIKLEEALKIARKG</sequence>
<dbReference type="Proteomes" id="UP000280417">
    <property type="component" value="Unassembled WGS sequence"/>
</dbReference>
<dbReference type="InterPro" id="IPR006062">
    <property type="entry name" value="His_biosynth"/>
</dbReference>
<reference evidence="12 13" key="1">
    <citation type="submission" date="2018-06" db="EMBL/GenBank/DDBJ databases">
        <title>Extensive metabolic versatility and redundancy in microbially diverse, dynamic hydrothermal sediments.</title>
        <authorList>
            <person name="Dombrowski N."/>
            <person name="Teske A."/>
            <person name="Baker B.J."/>
        </authorList>
    </citation>
    <scope>NUCLEOTIDE SEQUENCE [LARGE SCALE GENOMIC DNA]</scope>
    <source>
        <strain evidence="12">B3_G15</strain>
    </source>
</reference>
<dbReference type="Gene3D" id="3.20.20.70">
    <property type="entry name" value="Aldolase class I"/>
    <property type="match status" value="1"/>
</dbReference>
<dbReference type="CDD" id="cd04732">
    <property type="entry name" value="HisA"/>
    <property type="match status" value="1"/>
</dbReference>
<dbReference type="GO" id="GO:0005737">
    <property type="term" value="C:cytoplasm"/>
    <property type="evidence" value="ECO:0007669"/>
    <property type="project" value="UniProtKB-SubCell"/>
</dbReference>
<dbReference type="UniPathway" id="UPA00031">
    <property type="reaction ID" value="UER00009"/>
</dbReference>
<keyword evidence="6 9" id="KW-0028">Amino-acid biosynthesis</keyword>
<evidence type="ECO:0000256" key="10">
    <source>
        <dbReference type="RuleBase" id="RU003657"/>
    </source>
</evidence>
<feature type="active site" description="Proton acceptor" evidence="9">
    <location>
        <position position="25"/>
    </location>
</feature>
<dbReference type="InterPro" id="IPR011060">
    <property type="entry name" value="RibuloseP-bd_barrel"/>
</dbReference>
<dbReference type="AlphaFoldDB" id="A0A662DCB4"/>
<proteinExistence type="inferred from homology"/>
<keyword evidence="7 9" id="KW-0368">Histidine biosynthesis</keyword>
<protein>
    <recommendedName>
        <fullName evidence="9 11">1-(5-phosphoribosyl)-5-[(5-phosphoribosylamino)methylideneamino] imidazole-4-carboxamide isomerase</fullName>
        <ecNumber evidence="9 11">5.3.1.16</ecNumber>
    </recommendedName>
    <alternativeName>
        <fullName evidence="9">Phosphoribosylformimino-5-aminoimidazole carboxamide ribotide isomerase</fullName>
    </alternativeName>
</protein>
<evidence type="ECO:0000256" key="1">
    <source>
        <dbReference type="ARBA" id="ARBA00000901"/>
    </source>
</evidence>
<comment type="subcellular location">
    <subcellularLocation>
        <location evidence="2 9 11">Cytoplasm</location>
    </subcellularLocation>
</comment>
<dbReference type="GO" id="GO:0003949">
    <property type="term" value="F:1-(5-phosphoribosyl)-5-[(5-phosphoribosylamino)methylideneamino]imidazole-4-carboxamide isomerase activity"/>
    <property type="evidence" value="ECO:0007669"/>
    <property type="project" value="UniProtKB-UniRule"/>
</dbReference>
<comment type="similarity">
    <text evidence="4 9 10">Belongs to the HisA/HisF family.</text>
</comment>
<evidence type="ECO:0000256" key="6">
    <source>
        <dbReference type="ARBA" id="ARBA00022605"/>
    </source>
</evidence>
<organism evidence="12 13">
    <name type="scientific">Aerophobetes bacterium</name>
    <dbReference type="NCBI Taxonomy" id="2030807"/>
    <lineage>
        <taxon>Bacteria</taxon>
        <taxon>Candidatus Aerophobota</taxon>
    </lineage>
</organism>
<dbReference type="FunFam" id="3.20.20.70:FF:000009">
    <property type="entry name" value="1-(5-phosphoribosyl)-5-[(5-phosphoribosylamino)methylideneamino] imidazole-4-carboxamide isomerase"/>
    <property type="match status" value="1"/>
</dbReference>
<accession>A0A662DCB4</accession>
<comment type="catalytic activity">
    <reaction evidence="1 9 11">
        <text>1-(5-phospho-beta-D-ribosyl)-5-[(5-phospho-beta-D-ribosylamino)methylideneamino]imidazole-4-carboxamide = 5-[(5-phospho-1-deoxy-D-ribulos-1-ylimino)methylamino]-1-(5-phospho-beta-D-ribosyl)imidazole-4-carboxamide</text>
        <dbReference type="Rhea" id="RHEA:15469"/>
        <dbReference type="ChEBI" id="CHEBI:58435"/>
        <dbReference type="ChEBI" id="CHEBI:58525"/>
        <dbReference type="EC" id="5.3.1.16"/>
    </reaction>
</comment>
<comment type="caution">
    <text evidence="12">The sequence shown here is derived from an EMBL/GenBank/DDBJ whole genome shotgun (WGS) entry which is preliminary data.</text>
</comment>
<comment type="pathway">
    <text evidence="3 9 11">Amino-acid biosynthesis; L-histidine biosynthesis; L-histidine from 5-phospho-alpha-D-ribose 1-diphosphate: step 4/9.</text>
</comment>
<dbReference type="GO" id="GO:0000105">
    <property type="term" value="P:L-histidine biosynthetic process"/>
    <property type="evidence" value="ECO:0007669"/>
    <property type="project" value="UniProtKB-UniRule"/>
</dbReference>
<dbReference type="SUPFAM" id="SSF51366">
    <property type="entry name" value="Ribulose-phoshate binding barrel"/>
    <property type="match status" value="1"/>
</dbReference>
<gene>
    <name evidence="9 12" type="primary">hisA</name>
    <name evidence="12" type="ORF">DRJ04_07640</name>
</gene>
<dbReference type="PANTHER" id="PTHR43090:SF2">
    <property type="entry name" value="1-(5-PHOSPHORIBOSYL)-5-[(5-PHOSPHORIBOSYLAMINO)METHYLIDENEAMINO] IMIDAZOLE-4-CARBOXAMIDE ISOMERASE"/>
    <property type="match status" value="1"/>
</dbReference>
<dbReference type="PANTHER" id="PTHR43090">
    <property type="entry name" value="1-(5-PHOSPHORIBOSYL)-5-[(5-PHOSPHORIBOSYLAMINO)METHYLIDENEAMINO] IMIDAZOLE-4-CARBOXAMIDE ISOMERASE"/>
    <property type="match status" value="1"/>
</dbReference>
<name>A0A662DCB4_UNCAE</name>
<dbReference type="NCBIfam" id="TIGR00007">
    <property type="entry name" value="1-(5-phosphoribosyl)-5-[(5-phosphoribosylamino)methylideneamino]imidazole-4-carboxamide isomerase"/>
    <property type="match status" value="1"/>
</dbReference>
<dbReference type="Pfam" id="PF00977">
    <property type="entry name" value="His_biosynth"/>
    <property type="match status" value="1"/>
</dbReference>
<dbReference type="HAMAP" id="MF_01014">
    <property type="entry name" value="HisA"/>
    <property type="match status" value="1"/>
</dbReference>
<evidence type="ECO:0000313" key="12">
    <source>
        <dbReference type="EMBL" id="RLE11656.1"/>
    </source>
</evidence>
<evidence type="ECO:0000256" key="7">
    <source>
        <dbReference type="ARBA" id="ARBA00023102"/>
    </source>
</evidence>
<evidence type="ECO:0000256" key="5">
    <source>
        <dbReference type="ARBA" id="ARBA00022490"/>
    </source>
</evidence>
<evidence type="ECO:0000256" key="8">
    <source>
        <dbReference type="ARBA" id="ARBA00023235"/>
    </source>
</evidence>
<evidence type="ECO:0000256" key="2">
    <source>
        <dbReference type="ARBA" id="ARBA00004496"/>
    </source>
</evidence>
<dbReference type="GO" id="GO:0000162">
    <property type="term" value="P:L-tryptophan biosynthetic process"/>
    <property type="evidence" value="ECO:0007669"/>
    <property type="project" value="TreeGrafter"/>
</dbReference>
<dbReference type="InterPro" id="IPR006063">
    <property type="entry name" value="HisA_bact_arch"/>
</dbReference>
<keyword evidence="8 9" id="KW-0413">Isomerase</keyword>
<dbReference type="EMBL" id="QMQA01000231">
    <property type="protein sequence ID" value="RLE11656.1"/>
    <property type="molecule type" value="Genomic_DNA"/>
</dbReference>
<dbReference type="InterPro" id="IPR013785">
    <property type="entry name" value="Aldolase_TIM"/>
</dbReference>
<feature type="active site" description="Proton donor" evidence="9">
    <location>
        <position position="145"/>
    </location>
</feature>
<evidence type="ECO:0000256" key="11">
    <source>
        <dbReference type="RuleBase" id="RU003658"/>
    </source>
</evidence>
<dbReference type="InterPro" id="IPR023016">
    <property type="entry name" value="HisA/PriA"/>
</dbReference>
<dbReference type="EC" id="5.3.1.16" evidence="9 11"/>
<evidence type="ECO:0000256" key="4">
    <source>
        <dbReference type="ARBA" id="ARBA00009667"/>
    </source>
</evidence>
<dbReference type="InterPro" id="IPR044524">
    <property type="entry name" value="Isoase_HisA-like"/>
</dbReference>
<evidence type="ECO:0000313" key="13">
    <source>
        <dbReference type="Proteomes" id="UP000280417"/>
    </source>
</evidence>
<evidence type="ECO:0000256" key="9">
    <source>
        <dbReference type="HAMAP-Rule" id="MF_01014"/>
    </source>
</evidence>
<evidence type="ECO:0000256" key="3">
    <source>
        <dbReference type="ARBA" id="ARBA00005133"/>
    </source>
</evidence>